<feature type="chain" id="PRO_5028021386" evidence="2">
    <location>
        <begin position="25"/>
        <end position="101"/>
    </location>
</feature>
<evidence type="ECO:0000256" key="2">
    <source>
        <dbReference type="SAM" id="SignalP"/>
    </source>
</evidence>
<evidence type="ECO:0000256" key="1">
    <source>
        <dbReference type="PROSITE-ProRule" id="PRU00497"/>
    </source>
</evidence>
<dbReference type="OrthoDB" id="6362401at2759"/>
<reference evidence="4" key="1">
    <citation type="submission" date="2025-08" db="UniProtKB">
        <authorList>
            <consortium name="RefSeq"/>
        </authorList>
    </citation>
    <scope>IDENTIFICATION</scope>
    <source>
        <strain evidence="4">15112-1751.03</strain>
        <tissue evidence="4">Whole Adult</tissue>
    </source>
</reference>
<protein>
    <submittedName>
        <fullName evidence="4">Uncharacterized protein LOC117571727</fullName>
    </submittedName>
</protein>
<evidence type="ECO:0000313" key="4">
    <source>
        <dbReference type="RefSeq" id="XP_034109925.1"/>
    </source>
</evidence>
<sequence length="101" mass="10801">MLNHKLFVCISGLLLAVLLANVNAIEEPEATLIKEVNEQNLNGAGLFKSQVEVTNGISQSSEGDVNGIKGEYLLPGRDGEPPVRVTYRADASGFHADVHEA</sequence>
<dbReference type="Proteomes" id="UP000515160">
    <property type="component" value="Chromosome 3"/>
</dbReference>
<dbReference type="InterPro" id="IPR000618">
    <property type="entry name" value="Insect_cuticle"/>
</dbReference>
<dbReference type="CTD" id="246492"/>
<keyword evidence="3" id="KW-1185">Reference proteome</keyword>
<keyword evidence="1" id="KW-0193">Cuticle</keyword>
<dbReference type="RefSeq" id="XP_034109925.1">
    <property type="nucleotide sequence ID" value="XM_034254034.2"/>
</dbReference>
<dbReference type="GO" id="GO:0042302">
    <property type="term" value="F:structural constituent of cuticle"/>
    <property type="evidence" value="ECO:0007669"/>
    <property type="project" value="UniProtKB-UniRule"/>
</dbReference>
<name>A0A6P8XEM1_DROAB</name>
<accession>A0A6P8XEM1</accession>
<dbReference type="AlphaFoldDB" id="A0A6P8XEM1"/>
<dbReference type="GeneID" id="117571727"/>
<dbReference type="PROSITE" id="PS51155">
    <property type="entry name" value="CHIT_BIND_RR_2"/>
    <property type="match status" value="1"/>
</dbReference>
<evidence type="ECO:0000313" key="3">
    <source>
        <dbReference type="Proteomes" id="UP000515160"/>
    </source>
</evidence>
<keyword evidence="2" id="KW-0732">Signal</keyword>
<dbReference type="Pfam" id="PF00379">
    <property type="entry name" value="Chitin_bind_4"/>
    <property type="match status" value="1"/>
</dbReference>
<feature type="signal peptide" evidence="2">
    <location>
        <begin position="1"/>
        <end position="24"/>
    </location>
</feature>
<organism evidence="3 4">
    <name type="scientific">Drosophila albomicans</name>
    <name type="common">Fruit fly</name>
    <dbReference type="NCBI Taxonomy" id="7291"/>
    <lineage>
        <taxon>Eukaryota</taxon>
        <taxon>Metazoa</taxon>
        <taxon>Ecdysozoa</taxon>
        <taxon>Arthropoda</taxon>
        <taxon>Hexapoda</taxon>
        <taxon>Insecta</taxon>
        <taxon>Pterygota</taxon>
        <taxon>Neoptera</taxon>
        <taxon>Endopterygota</taxon>
        <taxon>Diptera</taxon>
        <taxon>Brachycera</taxon>
        <taxon>Muscomorpha</taxon>
        <taxon>Ephydroidea</taxon>
        <taxon>Drosophilidae</taxon>
        <taxon>Drosophila</taxon>
    </lineage>
</organism>
<gene>
    <name evidence="4" type="primary">LOC117571727</name>
</gene>
<proteinExistence type="predicted"/>